<dbReference type="CDD" id="cd00075">
    <property type="entry name" value="HATPase"/>
    <property type="match status" value="1"/>
</dbReference>
<dbReference type="InterPro" id="IPR005467">
    <property type="entry name" value="His_kinase_dom"/>
</dbReference>
<feature type="domain" description="HAMP" evidence="14">
    <location>
        <begin position="205"/>
        <end position="257"/>
    </location>
</feature>
<dbReference type="InterPro" id="IPR050428">
    <property type="entry name" value="TCS_sensor_his_kinase"/>
</dbReference>
<dbReference type="SMART" id="SM00387">
    <property type="entry name" value="HATPase_c"/>
    <property type="match status" value="1"/>
</dbReference>
<reference evidence="15" key="1">
    <citation type="submission" date="2021-03" db="EMBL/GenBank/DDBJ databases">
        <title>Acanthopleuribacteraceae sp. M133.</title>
        <authorList>
            <person name="Wang G."/>
        </authorList>
    </citation>
    <scope>NUCLEOTIDE SEQUENCE</scope>
    <source>
        <strain evidence="15">M133</strain>
    </source>
</reference>
<keyword evidence="8 12" id="KW-1133">Transmembrane helix</keyword>
<evidence type="ECO:0000256" key="6">
    <source>
        <dbReference type="ARBA" id="ARBA00022692"/>
    </source>
</evidence>
<dbReference type="Gene3D" id="6.10.340.10">
    <property type="match status" value="1"/>
</dbReference>
<dbReference type="Pfam" id="PF00512">
    <property type="entry name" value="HisKA"/>
    <property type="match status" value="1"/>
</dbReference>
<evidence type="ECO:0000256" key="11">
    <source>
        <dbReference type="SAM" id="MobiDB-lite"/>
    </source>
</evidence>
<dbReference type="GO" id="GO:0005886">
    <property type="term" value="C:plasma membrane"/>
    <property type="evidence" value="ECO:0007669"/>
    <property type="project" value="TreeGrafter"/>
</dbReference>
<evidence type="ECO:0000256" key="4">
    <source>
        <dbReference type="ARBA" id="ARBA00022553"/>
    </source>
</evidence>
<evidence type="ECO:0000256" key="8">
    <source>
        <dbReference type="ARBA" id="ARBA00022989"/>
    </source>
</evidence>
<feature type="domain" description="Histidine kinase" evidence="13">
    <location>
        <begin position="265"/>
        <end position="479"/>
    </location>
</feature>
<evidence type="ECO:0000259" key="14">
    <source>
        <dbReference type="PROSITE" id="PS50885"/>
    </source>
</evidence>
<dbReference type="InterPro" id="IPR036097">
    <property type="entry name" value="HisK_dim/P_sf"/>
</dbReference>
<evidence type="ECO:0000256" key="9">
    <source>
        <dbReference type="ARBA" id="ARBA00023012"/>
    </source>
</evidence>
<dbReference type="SUPFAM" id="SSF158472">
    <property type="entry name" value="HAMP domain-like"/>
    <property type="match status" value="1"/>
</dbReference>
<dbReference type="CDD" id="cd06225">
    <property type="entry name" value="HAMP"/>
    <property type="match status" value="1"/>
</dbReference>
<dbReference type="PROSITE" id="PS50885">
    <property type="entry name" value="HAMP"/>
    <property type="match status" value="1"/>
</dbReference>
<name>A0A8A4TVU9_SULCO</name>
<sequence length="481" mass="51795">MASLRLRIFLALGAVVIVSLATTGLVSYLNVRYQVAKAVFLQVDEGQAPQLPLSVLDHLVTALEGGASPETVAETLSGLLRETDYHGVVFDGEKQVHGTYPAELADAGPTLTPDGSLHFRNPESEDAPTTIKIRGPFRVFRNEAGAALGYLYLFPNRGLTDGSLPDSMLPEHPARRMMKKVNTWQSISIVAIGLLALFVLYRLSRRLLRPIEHLTLAVREIAAGDLSQRVDIEGDDEVAELAAAFNAMAGELARQENLRKQMVCDVAHELRTPVTNIRCELEAIRDGLMTADAATIESILEEVLSQSRLVEELQDLSLAEAGTLALHPETLDFDKVIDGACKGFASLIGQAELSLVRQRGEAAKVRADPERLRQILGNLLRNAIAHTPAGGTITVTTSRDEAGAVVTIADSGKGIPTEHLAHIFERFYRVDSSRSSETGGTGLGLTIVKNLTELMGGQISVTSEAGKGTSFRITFPESSGS</sequence>
<accession>A0A8A4TVU9</accession>
<keyword evidence="7" id="KW-0418">Kinase</keyword>
<dbReference type="InterPro" id="IPR003660">
    <property type="entry name" value="HAMP_dom"/>
</dbReference>
<dbReference type="EC" id="2.7.13.3" evidence="3"/>
<dbReference type="FunFam" id="3.30.565.10:FF:000006">
    <property type="entry name" value="Sensor histidine kinase WalK"/>
    <property type="match status" value="1"/>
</dbReference>
<evidence type="ECO:0000256" key="2">
    <source>
        <dbReference type="ARBA" id="ARBA00004370"/>
    </source>
</evidence>
<dbReference type="Gene3D" id="1.10.287.130">
    <property type="match status" value="1"/>
</dbReference>
<keyword evidence="6 12" id="KW-0812">Transmembrane</keyword>
<evidence type="ECO:0000259" key="13">
    <source>
        <dbReference type="PROSITE" id="PS50109"/>
    </source>
</evidence>
<gene>
    <name evidence="15" type="ORF">J3U87_34145</name>
</gene>
<evidence type="ECO:0000256" key="1">
    <source>
        <dbReference type="ARBA" id="ARBA00000085"/>
    </source>
</evidence>
<dbReference type="SUPFAM" id="SSF47384">
    <property type="entry name" value="Homodimeric domain of signal transducing histidine kinase"/>
    <property type="match status" value="1"/>
</dbReference>
<evidence type="ECO:0000313" key="15">
    <source>
        <dbReference type="EMBL" id="QTD50655.1"/>
    </source>
</evidence>
<dbReference type="Gene3D" id="3.30.565.10">
    <property type="entry name" value="Histidine kinase-like ATPase, C-terminal domain"/>
    <property type="match status" value="1"/>
</dbReference>
<feature type="transmembrane region" description="Helical" evidence="12">
    <location>
        <begin position="184"/>
        <end position="203"/>
    </location>
</feature>
<evidence type="ECO:0000313" key="16">
    <source>
        <dbReference type="Proteomes" id="UP000663929"/>
    </source>
</evidence>
<keyword evidence="10 12" id="KW-0472">Membrane</keyword>
<dbReference type="PANTHER" id="PTHR45436">
    <property type="entry name" value="SENSOR HISTIDINE KINASE YKOH"/>
    <property type="match status" value="1"/>
</dbReference>
<keyword evidence="9" id="KW-0902">Two-component regulatory system</keyword>
<dbReference type="InterPro" id="IPR003594">
    <property type="entry name" value="HATPase_dom"/>
</dbReference>
<organism evidence="15 16">
    <name type="scientific">Sulfidibacter corallicola</name>
    <dbReference type="NCBI Taxonomy" id="2818388"/>
    <lineage>
        <taxon>Bacteria</taxon>
        <taxon>Pseudomonadati</taxon>
        <taxon>Acidobacteriota</taxon>
        <taxon>Holophagae</taxon>
        <taxon>Acanthopleuribacterales</taxon>
        <taxon>Acanthopleuribacteraceae</taxon>
        <taxon>Sulfidibacter</taxon>
    </lineage>
</organism>
<evidence type="ECO:0000256" key="7">
    <source>
        <dbReference type="ARBA" id="ARBA00022777"/>
    </source>
</evidence>
<dbReference type="SUPFAM" id="SSF55874">
    <property type="entry name" value="ATPase domain of HSP90 chaperone/DNA topoisomerase II/histidine kinase"/>
    <property type="match status" value="1"/>
</dbReference>
<dbReference type="Pfam" id="PF00672">
    <property type="entry name" value="HAMP"/>
    <property type="match status" value="1"/>
</dbReference>
<dbReference type="SMART" id="SM00304">
    <property type="entry name" value="HAMP"/>
    <property type="match status" value="1"/>
</dbReference>
<comment type="subcellular location">
    <subcellularLocation>
        <location evidence="2">Membrane</location>
    </subcellularLocation>
</comment>
<proteinExistence type="predicted"/>
<feature type="region of interest" description="Disordered" evidence="11">
    <location>
        <begin position="105"/>
        <end position="125"/>
    </location>
</feature>
<feature type="transmembrane region" description="Helical" evidence="12">
    <location>
        <begin position="6"/>
        <end position="29"/>
    </location>
</feature>
<evidence type="ECO:0000256" key="3">
    <source>
        <dbReference type="ARBA" id="ARBA00012438"/>
    </source>
</evidence>
<keyword evidence="4" id="KW-0597">Phosphoprotein</keyword>
<dbReference type="InterPro" id="IPR036890">
    <property type="entry name" value="HATPase_C_sf"/>
</dbReference>
<dbReference type="RefSeq" id="WP_237380533.1">
    <property type="nucleotide sequence ID" value="NZ_CP071793.1"/>
</dbReference>
<dbReference type="PROSITE" id="PS50109">
    <property type="entry name" value="HIS_KIN"/>
    <property type="match status" value="1"/>
</dbReference>
<keyword evidence="16" id="KW-1185">Reference proteome</keyword>
<dbReference type="PRINTS" id="PR00344">
    <property type="entry name" value="BCTRLSENSOR"/>
</dbReference>
<dbReference type="Pfam" id="PF02518">
    <property type="entry name" value="HATPase_c"/>
    <property type="match status" value="1"/>
</dbReference>
<protein>
    <recommendedName>
        <fullName evidence="3">histidine kinase</fullName>
        <ecNumber evidence="3">2.7.13.3</ecNumber>
    </recommendedName>
</protein>
<dbReference type="SMART" id="SM00388">
    <property type="entry name" value="HisKA"/>
    <property type="match status" value="1"/>
</dbReference>
<dbReference type="PANTHER" id="PTHR45436:SF5">
    <property type="entry name" value="SENSOR HISTIDINE KINASE TRCS"/>
    <property type="match status" value="1"/>
</dbReference>
<evidence type="ECO:0000256" key="5">
    <source>
        <dbReference type="ARBA" id="ARBA00022679"/>
    </source>
</evidence>
<dbReference type="EMBL" id="CP071793">
    <property type="protein sequence ID" value="QTD50655.1"/>
    <property type="molecule type" value="Genomic_DNA"/>
</dbReference>
<dbReference type="CDD" id="cd00082">
    <property type="entry name" value="HisKA"/>
    <property type="match status" value="1"/>
</dbReference>
<evidence type="ECO:0000256" key="12">
    <source>
        <dbReference type="SAM" id="Phobius"/>
    </source>
</evidence>
<evidence type="ECO:0000256" key="10">
    <source>
        <dbReference type="ARBA" id="ARBA00023136"/>
    </source>
</evidence>
<dbReference type="InterPro" id="IPR004358">
    <property type="entry name" value="Sig_transdc_His_kin-like_C"/>
</dbReference>
<dbReference type="KEGG" id="scor:J3U87_34145"/>
<comment type="catalytic activity">
    <reaction evidence="1">
        <text>ATP + protein L-histidine = ADP + protein N-phospho-L-histidine.</text>
        <dbReference type="EC" id="2.7.13.3"/>
    </reaction>
</comment>
<dbReference type="AlphaFoldDB" id="A0A8A4TVU9"/>
<keyword evidence="5" id="KW-0808">Transferase</keyword>
<dbReference type="GO" id="GO:0000155">
    <property type="term" value="F:phosphorelay sensor kinase activity"/>
    <property type="evidence" value="ECO:0007669"/>
    <property type="project" value="InterPro"/>
</dbReference>
<dbReference type="Proteomes" id="UP000663929">
    <property type="component" value="Chromosome"/>
</dbReference>
<dbReference type="InterPro" id="IPR003661">
    <property type="entry name" value="HisK_dim/P_dom"/>
</dbReference>